<dbReference type="InterPro" id="IPR015943">
    <property type="entry name" value="WD40/YVTN_repeat-like_dom_sf"/>
</dbReference>
<organism evidence="5 6">
    <name type="scientific">Cuscuta epithymum</name>
    <dbReference type="NCBI Taxonomy" id="186058"/>
    <lineage>
        <taxon>Eukaryota</taxon>
        <taxon>Viridiplantae</taxon>
        <taxon>Streptophyta</taxon>
        <taxon>Embryophyta</taxon>
        <taxon>Tracheophyta</taxon>
        <taxon>Spermatophyta</taxon>
        <taxon>Magnoliopsida</taxon>
        <taxon>eudicotyledons</taxon>
        <taxon>Gunneridae</taxon>
        <taxon>Pentapetalae</taxon>
        <taxon>asterids</taxon>
        <taxon>lamiids</taxon>
        <taxon>Solanales</taxon>
        <taxon>Convolvulaceae</taxon>
        <taxon>Cuscuteae</taxon>
        <taxon>Cuscuta</taxon>
        <taxon>Cuscuta subgen. Cuscuta</taxon>
    </lineage>
</organism>
<feature type="region of interest" description="Disordered" evidence="4">
    <location>
        <begin position="1"/>
        <end position="44"/>
    </location>
</feature>
<evidence type="ECO:0000256" key="3">
    <source>
        <dbReference type="ARBA" id="ARBA00023242"/>
    </source>
</evidence>
<evidence type="ECO:0000256" key="4">
    <source>
        <dbReference type="SAM" id="MobiDB-lite"/>
    </source>
</evidence>
<keyword evidence="3" id="KW-0539">Nucleus</keyword>
<dbReference type="InterPro" id="IPR052416">
    <property type="entry name" value="GTF3C_component"/>
</dbReference>
<dbReference type="EMBL" id="CAMAPF010000039">
    <property type="protein sequence ID" value="CAH9082722.1"/>
    <property type="molecule type" value="Genomic_DNA"/>
</dbReference>
<feature type="compositionally biased region" description="Basic and acidic residues" evidence="4">
    <location>
        <begin position="1"/>
        <end position="14"/>
    </location>
</feature>
<evidence type="ECO:0000313" key="6">
    <source>
        <dbReference type="Proteomes" id="UP001152523"/>
    </source>
</evidence>
<protein>
    <recommendedName>
        <fullName evidence="7">Transducin/WD40 repeat-like superfamily protein</fullName>
    </recommendedName>
</protein>
<evidence type="ECO:0008006" key="7">
    <source>
        <dbReference type="Google" id="ProtNLM"/>
    </source>
</evidence>
<dbReference type="GO" id="GO:0006383">
    <property type="term" value="P:transcription by RNA polymerase III"/>
    <property type="evidence" value="ECO:0007669"/>
    <property type="project" value="TreeGrafter"/>
</dbReference>
<evidence type="ECO:0000256" key="2">
    <source>
        <dbReference type="ARBA" id="ARBA00023163"/>
    </source>
</evidence>
<evidence type="ECO:0000256" key="1">
    <source>
        <dbReference type="ARBA" id="ARBA00004123"/>
    </source>
</evidence>
<comment type="subcellular location">
    <subcellularLocation>
        <location evidence="1">Nucleus</location>
    </subcellularLocation>
</comment>
<dbReference type="SUPFAM" id="SSF50978">
    <property type="entry name" value="WD40 repeat-like"/>
    <property type="match status" value="1"/>
</dbReference>
<dbReference type="GO" id="GO:0000127">
    <property type="term" value="C:transcription factor TFIIIC complex"/>
    <property type="evidence" value="ECO:0007669"/>
    <property type="project" value="TreeGrafter"/>
</dbReference>
<comment type="caution">
    <text evidence="5">The sequence shown here is derived from an EMBL/GenBank/DDBJ whole genome shotgun (WGS) entry which is preliminary data.</text>
</comment>
<dbReference type="AlphaFoldDB" id="A0AAV0CQ54"/>
<dbReference type="Proteomes" id="UP001152523">
    <property type="component" value="Unassembled WGS sequence"/>
</dbReference>
<dbReference type="Gene3D" id="2.130.10.10">
    <property type="entry name" value="YVTN repeat-like/Quinoprotein amine dehydrogenase"/>
    <property type="match status" value="1"/>
</dbReference>
<dbReference type="GO" id="GO:0005634">
    <property type="term" value="C:nucleus"/>
    <property type="evidence" value="ECO:0007669"/>
    <property type="project" value="UniProtKB-SubCell"/>
</dbReference>
<feature type="region of interest" description="Disordered" evidence="4">
    <location>
        <begin position="227"/>
        <end position="261"/>
    </location>
</feature>
<accession>A0AAV0CQ54</accession>
<dbReference type="InterPro" id="IPR036322">
    <property type="entry name" value="WD40_repeat_dom_sf"/>
</dbReference>
<dbReference type="PANTHER" id="PTHR15052:SF2">
    <property type="entry name" value="GENERAL TRANSCRIPTION FACTOR 3C POLYPEPTIDE 2"/>
    <property type="match status" value="1"/>
</dbReference>
<dbReference type="InterPro" id="IPR001680">
    <property type="entry name" value="WD40_rpt"/>
</dbReference>
<keyword evidence="6" id="KW-1185">Reference proteome</keyword>
<feature type="compositionally biased region" description="Polar residues" evidence="4">
    <location>
        <begin position="703"/>
        <end position="713"/>
    </location>
</feature>
<dbReference type="PANTHER" id="PTHR15052">
    <property type="entry name" value="RNA POLYMERASE III TRANSCRIPTION INITIATION FACTOR COMPLEX SUBUNIT"/>
    <property type="match status" value="1"/>
</dbReference>
<dbReference type="SMART" id="SM00320">
    <property type="entry name" value="WD40"/>
    <property type="match status" value="5"/>
</dbReference>
<reference evidence="5" key="1">
    <citation type="submission" date="2022-07" db="EMBL/GenBank/DDBJ databases">
        <authorList>
            <person name="Macas J."/>
            <person name="Novak P."/>
            <person name="Neumann P."/>
        </authorList>
    </citation>
    <scope>NUCLEOTIDE SEQUENCE</scope>
</reference>
<keyword evidence="2" id="KW-0804">Transcription</keyword>
<name>A0AAV0CQ54_9ASTE</name>
<dbReference type="Pfam" id="PF00400">
    <property type="entry name" value="WD40"/>
    <property type="match status" value="1"/>
</dbReference>
<gene>
    <name evidence="5" type="ORF">CEPIT_LOCUS8232</name>
</gene>
<evidence type="ECO:0000313" key="5">
    <source>
        <dbReference type="EMBL" id="CAH9082722.1"/>
    </source>
</evidence>
<sequence length="823" mass="91637">MEAERTNILEEAPDKRRKCSSGKHQPEKLLLLTEKESAADKTSPPSGVEVLLFDYSVENHFRAIETVSKLCGEPDIDDFTDQADLQRFGSSITFLSEWRHLSYKPRRIRFACQSETGNGKYGKVEETVLPQFSASTVPKGAWIDEKVNSTQPCNDLVLYVGGSVWGIDWCPTSDKDPECQFQSEFVAIAAHPPQSSYHKLGAPLTGRGAVQIWCLLNYEPTNVKGEIFPIKSPNNPIKPRGRPRKKPPNASLNDKHGDNENVQPLAVEYPRETSTVHNRISVACENINKSHEDSRRKQKITDQLPLIGASASEHRRLECSAVGQTCDSSLPLLSWHTNGKSPSIPSCQASTSCALVSMESSGNDTSPMEIIPKDVALPRMVLCLAHNGKVAWDIKWRPKGFSSSGQRMGYLAVLLGSGALEVWEVPFPRIIKRLYSPDMEGTDPRFIKLEPVFRCSKLKCGDRQSIPLTVEWSMSSSHDMILAGCHDGVVALWKFSTTNSSKDTRPLLCFSADTVPIRSLAWAPFESSSESENIIITASHKGLKYWDLRDPFQHLREYNPGQGVGVYSLDWLRDPRCILVACDDGTLRIQSVVKAANDFHVSGKPLTISKQHGFHTYMRSSYAIWSLQTSRRTEVVAYCGADGTAAYFQLTKQAESDAVRNRTPHFLCGSFVEEESAITVISPMPNTPFRMIKTNKWTDLLRTTRTSASGSPNQEKRTKGDQLRSPPSSDKQLVLYSEDGSDDQALAHKNKQAPKLKANNIKETKAAQPPPFSGQVDGYELPPKSVAIHRVRWNMNKGSEKWLCYGGAAGIVRCQWIDTPAYY</sequence>
<proteinExistence type="predicted"/>
<feature type="region of interest" description="Disordered" evidence="4">
    <location>
        <begin position="703"/>
        <end position="730"/>
    </location>
</feature>